<feature type="compositionally biased region" description="Basic and acidic residues" evidence="2">
    <location>
        <begin position="81"/>
        <end position="103"/>
    </location>
</feature>
<feature type="compositionally biased region" description="Basic and acidic residues" evidence="2">
    <location>
        <begin position="492"/>
        <end position="508"/>
    </location>
</feature>
<feature type="compositionally biased region" description="Low complexity" evidence="2">
    <location>
        <begin position="1166"/>
        <end position="1176"/>
    </location>
</feature>
<feature type="region of interest" description="Disordered" evidence="2">
    <location>
        <begin position="1149"/>
        <end position="1177"/>
    </location>
</feature>
<organism evidence="3 4">
    <name type="scientific">Amylocarpus encephaloides</name>
    <dbReference type="NCBI Taxonomy" id="45428"/>
    <lineage>
        <taxon>Eukaryota</taxon>
        <taxon>Fungi</taxon>
        <taxon>Dikarya</taxon>
        <taxon>Ascomycota</taxon>
        <taxon>Pezizomycotina</taxon>
        <taxon>Leotiomycetes</taxon>
        <taxon>Helotiales</taxon>
        <taxon>Helotiales incertae sedis</taxon>
        <taxon>Amylocarpus</taxon>
    </lineage>
</organism>
<proteinExistence type="predicted"/>
<evidence type="ECO:0000313" key="4">
    <source>
        <dbReference type="Proteomes" id="UP000824998"/>
    </source>
</evidence>
<dbReference type="EMBL" id="MU251457">
    <property type="protein sequence ID" value="KAG9234604.1"/>
    <property type="molecule type" value="Genomic_DNA"/>
</dbReference>
<feature type="compositionally biased region" description="Basic and acidic residues" evidence="2">
    <location>
        <begin position="119"/>
        <end position="132"/>
    </location>
</feature>
<feature type="region of interest" description="Disordered" evidence="2">
    <location>
        <begin position="918"/>
        <end position="937"/>
    </location>
</feature>
<feature type="compositionally biased region" description="Basic and acidic residues" evidence="2">
    <location>
        <begin position="589"/>
        <end position="609"/>
    </location>
</feature>
<evidence type="ECO:0000256" key="2">
    <source>
        <dbReference type="SAM" id="MobiDB-lite"/>
    </source>
</evidence>
<gene>
    <name evidence="3" type="ORF">BJ875DRAFT_495681</name>
</gene>
<keyword evidence="1" id="KW-0175">Coiled coil</keyword>
<feature type="compositionally biased region" description="Polar residues" evidence="2">
    <location>
        <begin position="1"/>
        <end position="16"/>
    </location>
</feature>
<keyword evidence="4" id="KW-1185">Reference proteome</keyword>
<comment type="caution">
    <text evidence="3">The sequence shown here is derived from an EMBL/GenBank/DDBJ whole genome shotgun (WGS) entry which is preliminary data.</text>
</comment>
<feature type="compositionally biased region" description="Polar residues" evidence="2">
    <location>
        <begin position="153"/>
        <end position="167"/>
    </location>
</feature>
<feature type="compositionally biased region" description="Polar residues" evidence="2">
    <location>
        <begin position="465"/>
        <end position="477"/>
    </location>
</feature>
<feature type="compositionally biased region" description="Basic and acidic residues" evidence="2">
    <location>
        <begin position="300"/>
        <end position="309"/>
    </location>
</feature>
<dbReference type="Proteomes" id="UP000824998">
    <property type="component" value="Unassembled WGS sequence"/>
</dbReference>
<name>A0A9P7YIQ9_9HELO</name>
<sequence>MDQSKGNEQSKQNPTTQKEKNAKKKNKNKNKKGKKNNQPDPIETQPDNSIQEDESRHEPGQSSRQSEANNPDEDDGNTPTKKKEAPPIRDDDPSPTKKGKEIPVQDDDPTPRKKKKETRSRDEERPVIRENELLASSCSSEGDLDNDDGADSPATTALSPSAIGSISRSRKGTNIRQQPKLNKEQTRATESAAREAGAGSHGTPQPLKMHIPEQSVTATSVPTPDRATAIAEPLSTDAQKLTTFSVDLSKFSTTFSTPSTDGKFDDGTTVNVPPEIADLYITNLLSSRRDRRTAGKGPRKAGEKEKEQAAETPSDDASQDESVTPSPGGSREVPATKPSKITPDASIGHPHAGKEFTSYVPSPLSGASKVSSAITEGGKALPEDTLDSPKPSRQVSEGDQADGEETESGKEKEDGGDAVKKSTPKSSTGLEQAGEELASEQERKKRKTSPNSQIESELGEFEPGSLSTQEVEFTSDNSKPRSPAIQRPSSNKGKDKAESLSRDLRPSQRSDAPVDDGQEAPPATPQPEMIPKASKPQSSATRRQSSHQGNEKALSPPGDELTSQPSAVEGPFNASGFSNSQETAWTPRWTKEQEAVRSRDLKEEAEKRRQAMFKPTPSEDSRSTESNEMMDLVSFPVPPIRAVDPNRKKKKIFLSAQKRQYLGDDGRASLGILNSPILGLRDDAILTPTAAERRQRRTEGAQGETAGSLDSLGEPEETVFTEWQAYREGNRDSLAVRLAERVISASNDQATELIGVNIQHVAVIDELRKLFEELVNEQPEALNSVPELISNYRTSLSDERQEIEEAKERINELEGHLERERNATVDLKNQLWAARTTAAPIEEIDDPAGAGESDLISARREDIQLADQEERIWEAVITEEENQMLREFHAIQLREQELQEFEGQVERVREVERLRNERDKQKREAKMKEQARGELMESSRNLEIQRRQLEQENKELQRIEKARDEEIADLKQSEKEKEETIHRMAGLANNIQHYRDWATRTAIENQALEAELRAKEPIIRGTTKYGKATPEGLYLALVRVEAALKLMRKQREKHGIIPGDADIAISISTDALKMAREHNHAEGKGRAYFWKAIANWNGGRLKSAKTAMKRSKEYAAHLRSIEGRRECRWVDVWLEKMEHGGGPAAVYQKEAEEENTLDEGTGGSNIPGPSAGASAGRSGGLFSENFIQPPIVAPPSVMVNLEGELGRTSFDDGFGRASLDESAGRYSFAFDENLFQALRGMATTDARPSSTESQNARRESEGGRRSKGRGRAVDEDNTPTNSRLSTASENARPKSKGKGRAVDQDKSEVEAGGRKGSNPDGHFADDYDGFSYKIHP</sequence>
<feature type="compositionally biased region" description="Basic and acidic residues" evidence="2">
    <location>
        <begin position="1255"/>
        <end position="1264"/>
    </location>
</feature>
<feature type="compositionally biased region" description="Polar residues" evidence="2">
    <location>
        <begin position="535"/>
        <end position="548"/>
    </location>
</feature>
<feature type="compositionally biased region" description="Polar residues" evidence="2">
    <location>
        <begin position="60"/>
        <end position="69"/>
    </location>
</feature>
<evidence type="ECO:0000313" key="3">
    <source>
        <dbReference type="EMBL" id="KAG9234604.1"/>
    </source>
</evidence>
<feature type="coiled-coil region" evidence="1">
    <location>
        <begin position="789"/>
        <end position="830"/>
    </location>
</feature>
<feature type="compositionally biased region" description="Basic and acidic residues" evidence="2">
    <location>
        <begin position="1300"/>
        <end position="1313"/>
    </location>
</feature>
<protein>
    <submittedName>
        <fullName evidence="3">Uncharacterized protein</fullName>
    </submittedName>
</protein>
<feature type="compositionally biased region" description="Polar residues" evidence="2">
    <location>
        <begin position="575"/>
        <end position="584"/>
    </location>
</feature>
<feature type="compositionally biased region" description="Polar residues" evidence="2">
    <location>
        <begin position="1278"/>
        <end position="1289"/>
    </location>
</feature>
<evidence type="ECO:0000256" key="1">
    <source>
        <dbReference type="SAM" id="Coils"/>
    </source>
</evidence>
<feature type="region of interest" description="Disordered" evidence="2">
    <location>
        <begin position="1242"/>
        <end position="1336"/>
    </location>
</feature>
<feature type="region of interest" description="Disordered" evidence="2">
    <location>
        <begin position="252"/>
        <end position="627"/>
    </location>
</feature>
<reference evidence="3" key="1">
    <citation type="journal article" date="2021" name="IMA Fungus">
        <title>Genomic characterization of three marine fungi, including Emericellopsis atlantica sp. nov. with signatures of a generalist lifestyle and marine biomass degradation.</title>
        <authorList>
            <person name="Hagestad O.C."/>
            <person name="Hou L."/>
            <person name="Andersen J.H."/>
            <person name="Hansen E.H."/>
            <person name="Altermark B."/>
            <person name="Li C."/>
            <person name="Kuhnert E."/>
            <person name="Cox R.J."/>
            <person name="Crous P.W."/>
            <person name="Spatafora J.W."/>
            <person name="Lail K."/>
            <person name="Amirebrahimi M."/>
            <person name="Lipzen A."/>
            <person name="Pangilinan J."/>
            <person name="Andreopoulos W."/>
            <person name="Hayes R.D."/>
            <person name="Ng V."/>
            <person name="Grigoriev I.V."/>
            <person name="Jackson S.A."/>
            <person name="Sutton T.D.S."/>
            <person name="Dobson A.D.W."/>
            <person name="Rama T."/>
        </authorList>
    </citation>
    <scope>NUCLEOTIDE SEQUENCE</scope>
    <source>
        <strain evidence="3">TRa018bII</strain>
    </source>
</reference>
<accession>A0A9P7YIQ9</accession>
<feature type="compositionally biased region" description="Basic and acidic residues" evidence="2">
    <location>
        <begin position="407"/>
        <end position="420"/>
    </location>
</feature>
<feature type="compositionally biased region" description="Basic residues" evidence="2">
    <location>
        <begin position="21"/>
        <end position="35"/>
    </location>
</feature>
<feature type="region of interest" description="Disordered" evidence="2">
    <location>
        <begin position="1"/>
        <end position="208"/>
    </location>
</feature>
<feature type="region of interest" description="Disordered" evidence="2">
    <location>
        <begin position="692"/>
        <end position="714"/>
    </location>
</feature>